<organism evidence="2 3">
    <name type="scientific">Halanaerobium saccharolyticum subsp. saccharolyticum DSM 6643</name>
    <dbReference type="NCBI Taxonomy" id="1293054"/>
    <lineage>
        <taxon>Bacteria</taxon>
        <taxon>Bacillati</taxon>
        <taxon>Bacillota</taxon>
        <taxon>Clostridia</taxon>
        <taxon>Halanaerobiales</taxon>
        <taxon>Halanaerobiaceae</taxon>
        <taxon>Halanaerobium</taxon>
    </lineage>
</organism>
<evidence type="ECO:0000313" key="3">
    <source>
        <dbReference type="Proteomes" id="UP000012063"/>
    </source>
</evidence>
<keyword evidence="3" id="KW-1185">Reference proteome</keyword>
<dbReference type="Pfam" id="PF12728">
    <property type="entry name" value="HTH_17"/>
    <property type="match status" value="1"/>
</dbReference>
<evidence type="ECO:0000313" key="2">
    <source>
        <dbReference type="EMBL" id="CCU78611.1"/>
    </source>
</evidence>
<gene>
    <name evidence="2" type="ORF">HSACCH_00756</name>
</gene>
<dbReference type="GO" id="GO:0003677">
    <property type="term" value="F:DNA binding"/>
    <property type="evidence" value="ECO:0007669"/>
    <property type="project" value="InterPro"/>
</dbReference>
<dbReference type="InterPro" id="IPR010093">
    <property type="entry name" value="SinI_DNA-bd"/>
</dbReference>
<dbReference type="Proteomes" id="UP000012063">
    <property type="component" value="Unassembled WGS sequence"/>
</dbReference>
<feature type="domain" description="Helix-turn-helix" evidence="1">
    <location>
        <begin position="3"/>
        <end position="50"/>
    </location>
</feature>
<evidence type="ECO:0000259" key="1">
    <source>
        <dbReference type="Pfam" id="PF12728"/>
    </source>
</evidence>
<dbReference type="InterPro" id="IPR041657">
    <property type="entry name" value="HTH_17"/>
</dbReference>
<dbReference type="STRING" id="1293054.HSACCH_00756"/>
<name>M5ECJ0_9FIRM</name>
<reference evidence="3" key="1">
    <citation type="journal article" date="2013" name="Genome Announc.">
        <title>Genome Sequence of Halanaerobium saccharolyticum subsp. saccharolyticum Strain DSM 6643T, a Halophilic Hydrogen-Producing Bacterium.</title>
        <authorList>
            <person name="Kivisto A."/>
            <person name="Larjo A."/>
            <person name="Ciranna A."/>
            <person name="Santala V."/>
            <person name="Roos C."/>
            <person name="Karp M."/>
        </authorList>
    </citation>
    <scope>NUCLEOTIDE SEQUENCE [LARGE SCALE GENOMIC DNA]</scope>
    <source>
        <strain evidence="3">DSM 6643</strain>
    </source>
</reference>
<accession>M5ECJ0</accession>
<dbReference type="AlphaFoldDB" id="M5ECJ0"/>
<dbReference type="InParanoid" id="M5ECJ0"/>
<comment type="caution">
    <text evidence="2">The sequence shown here is derived from an EMBL/GenBank/DDBJ whole genome shotgun (WGS) entry which is preliminary data.</text>
</comment>
<dbReference type="OrthoDB" id="9813719at2"/>
<dbReference type="EMBL" id="CAUI01000005">
    <property type="protein sequence ID" value="CCU78611.1"/>
    <property type="molecule type" value="Genomic_DNA"/>
</dbReference>
<dbReference type="NCBIfam" id="TIGR01764">
    <property type="entry name" value="excise"/>
    <property type="match status" value="1"/>
</dbReference>
<protein>
    <recommendedName>
        <fullName evidence="1">Helix-turn-helix domain-containing protein</fullName>
    </recommendedName>
</protein>
<sequence>MKVYTTDEVASMLKISRDSVVKLINQKELKAKKIARKWRITEGHLQDFFHEENNSN</sequence>
<proteinExistence type="predicted"/>
<dbReference type="RefSeq" id="WP_005487961.1">
    <property type="nucleotide sequence ID" value="NZ_CAUI01000005.1"/>
</dbReference>